<name>A0A412E436_BACSE</name>
<dbReference type="InterPro" id="IPR029044">
    <property type="entry name" value="Nucleotide-diphossugar_trans"/>
</dbReference>
<dbReference type="AlphaFoldDB" id="A0A412E436"/>
<reference evidence="5 6" key="1">
    <citation type="submission" date="2018-08" db="EMBL/GenBank/DDBJ databases">
        <title>A genome reference for cultivated species of the human gut microbiota.</title>
        <authorList>
            <person name="Zou Y."/>
            <person name="Xue W."/>
            <person name="Luo G."/>
        </authorList>
    </citation>
    <scope>NUCLEOTIDE SEQUENCE [LARGE SCALE GENOMIC DNA]</scope>
    <source>
        <strain evidence="5 6">AF25-6</strain>
    </source>
</reference>
<keyword evidence="3" id="KW-0812">Transmembrane</keyword>
<dbReference type="Gene3D" id="3.90.550.10">
    <property type="entry name" value="Spore Coat Polysaccharide Biosynthesis Protein SpsA, Chain A"/>
    <property type="match status" value="1"/>
</dbReference>
<dbReference type="InterPro" id="IPR001173">
    <property type="entry name" value="Glyco_trans_2-like"/>
</dbReference>
<feature type="transmembrane region" description="Helical" evidence="3">
    <location>
        <begin position="293"/>
        <end position="320"/>
    </location>
</feature>
<dbReference type="PANTHER" id="PTHR22916:SF51">
    <property type="entry name" value="GLYCOSYLTRANSFERASE EPSH-RELATED"/>
    <property type="match status" value="1"/>
</dbReference>
<dbReference type="GO" id="GO:0016758">
    <property type="term" value="F:hexosyltransferase activity"/>
    <property type="evidence" value="ECO:0007669"/>
    <property type="project" value="UniProtKB-ARBA"/>
</dbReference>
<dbReference type="Pfam" id="PF00535">
    <property type="entry name" value="Glycos_transf_2"/>
    <property type="match status" value="1"/>
</dbReference>
<comment type="caution">
    <text evidence="5">The sequence shown here is derived from an EMBL/GenBank/DDBJ whole genome shotgun (WGS) entry which is preliminary data.</text>
</comment>
<dbReference type="PANTHER" id="PTHR22916">
    <property type="entry name" value="GLYCOSYLTRANSFERASE"/>
    <property type="match status" value="1"/>
</dbReference>
<evidence type="ECO:0000256" key="2">
    <source>
        <dbReference type="ARBA" id="ARBA00022679"/>
    </source>
</evidence>
<evidence type="ECO:0000256" key="1">
    <source>
        <dbReference type="ARBA" id="ARBA00022676"/>
    </source>
</evidence>
<dbReference type="CDD" id="cd00761">
    <property type="entry name" value="Glyco_tranf_GTA_type"/>
    <property type="match status" value="1"/>
</dbReference>
<keyword evidence="1" id="KW-0328">Glycosyltransferase</keyword>
<keyword evidence="2 5" id="KW-0808">Transferase</keyword>
<proteinExistence type="predicted"/>
<dbReference type="EMBL" id="QRUB01000009">
    <property type="protein sequence ID" value="RGR27483.1"/>
    <property type="molecule type" value="Genomic_DNA"/>
</dbReference>
<sequence>MDSIVISVIIPIYNVERYVERCIRSIMNQTYTDGVECIIVNDCTQDNSMQIVEKLILEYKGSIRFKLIHHEYNRGLAAARNTGLTACTGDYIIHIDSDDYCELDMLEKMYKKALEEDADVVIADYWESFLDKEIYRSQVVPLEKKEYAEAFLQGVMVPAVWNKLIRRSLLIENKLNSVEGIDMGEDTVLMHRLFFYVHKVVHLPMAFVHYVRYNSNSYCWNMSRKSLCDMLAGEKILVDFYSRFITTDNNIRAVVYRLRMQNQIPLLLHSKGQLQKKWNSLYSDIKMIDILRFYPLGAGTIILLLAKMNMLPVLNGLSFIQHRLLHPKRKYSVYAE</sequence>
<evidence type="ECO:0000256" key="3">
    <source>
        <dbReference type="SAM" id="Phobius"/>
    </source>
</evidence>
<evidence type="ECO:0000313" key="6">
    <source>
        <dbReference type="Proteomes" id="UP000284161"/>
    </source>
</evidence>
<dbReference type="SUPFAM" id="SSF53448">
    <property type="entry name" value="Nucleotide-diphospho-sugar transferases"/>
    <property type="match status" value="1"/>
</dbReference>
<dbReference type="RefSeq" id="WP_117917496.1">
    <property type="nucleotide sequence ID" value="NZ_QRUB01000009.1"/>
</dbReference>
<keyword evidence="3" id="KW-1133">Transmembrane helix</keyword>
<dbReference type="Proteomes" id="UP000284161">
    <property type="component" value="Unassembled WGS sequence"/>
</dbReference>
<accession>A0A412E436</accession>
<protein>
    <submittedName>
        <fullName evidence="5">Glycosyltransferase family 2 protein</fullName>
    </submittedName>
</protein>
<evidence type="ECO:0000313" key="5">
    <source>
        <dbReference type="EMBL" id="RGR27483.1"/>
    </source>
</evidence>
<gene>
    <name evidence="5" type="ORF">DWY58_10890</name>
</gene>
<organism evidence="5 6">
    <name type="scientific">Bacteroides stercoris</name>
    <dbReference type="NCBI Taxonomy" id="46506"/>
    <lineage>
        <taxon>Bacteria</taxon>
        <taxon>Pseudomonadati</taxon>
        <taxon>Bacteroidota</taxon>
        <taxon>Bacteroidia</taxon>
        <taxon>Bacteroidales</taxon>
        <taxon>Bacteroidaceae</taxon>
        <taxon>Bacteroides</taxon>
    </lineage>
</organism>
<keyword evidence="3" id="KW-0472">Membrane</keyword>
<evidence type="ECO:0000259" key="4">
    <source>
        <dbReference type="Pfam" id="PF00535"/>
    </source>
</evidence>
<feature type="domain" description="Glycosyltransferase 2-like" evidence="4">
    <location>
        <begin position="7"/>
        <end position="170"/>
    </location>
</feature>